<dbReference type="Pfam" id="PF00126">
    <property type="entry name" value="HTH_1"/>
    <property type="match status" value="1"/>
</dbReference>
<dbReference type="FunFam" id="1.10.10.10:FF:000001">
    <property type="entry name" value="LysR family transcriptional regulator"/>
    <property type="match status" value="1"/>
</dbReference>
<evidence type="ECO:0000256" key="2">
    <source>
        <dbReference type="ARBA" id="ARBA00023015"/>
    </source>
</evidence>
<reference evidence="6 7" key="2">
    <citation type="submission" date="2007-09" db="EMBL/GenBank/DDBJ databases">
        <title>Draft genome sequence of Clostridium bolteae (ATCC BAA-613).</title>
        <authorList>
            <person name="Sudarsanam P."/>
            <person name="Ley R."/>
            <person name="Guruge J."/>
            <person name="Turnbaugh P.J."/>
            <person name="Mahowald M."/>
            <person name="Liep D."/>
            <person name="Gordon J."/>
        </authorList>
    </citation>
    <scope>NUCLEOTIDE SEQUENCE [LARGE SCALE GENOMIC DNA]</scope>
    <source>
        <strain evidence="7">ATCC BAA-613 / DSM 15670 / CCUG 46953 / JCM 12243 / WAL 16351</strain>
    </source>
</reference>
<dbReference type="SUPFAM" id="SSF53850">
    <property type="entry name" value="Periplasmic binding protein-like II"/>
    <property type="match status" value="1"/>
</dbReference>
<comment type="similarity">
    <text evidence="1">Belongs to the LysR transcriptional regulatory family.</text>
</comment>
<dbReference type="InterPro" id="IPR036388">
    <property type="entry name" value="WH-like_DNA-bd_sf"/>
</dbReference>
<dbReference type="Proteomes" id="UP000005396">
    <property type="component" value="Unassembled WGS sequence"/>
</dbReference>
<dbReference type="CDD" id="cd05466">
    <property type="entry name" value="PBP2_LTTR_substrate"/>
    <property type="match status" value="1"/>
</dbReference>
<dbReference type="PRINTS" id="PR00039">
    <property type="entry name" value="HTHLYSR"/>
</dbReference>
<comment type="caution">
    <text evidence="6">The sequence shown here is derived from an EMBL/GenBank/DDBJ whole genome shotgun (WGS) entry which is preliminary data.</text>
</comment>
<keyword evidence="2" id="KW-0805">Transcription regulation</keyword>
<dbReference type="HOGENOM" id="CLU_039613_32_1_9"/>
<dbReference type="InterPro" id="IPR005119">
    <property type="entry name" value="LysR_subst-bd"/>
</dbReference>
<organism evidence="6 7">
    <name type="scientific">Enterocloster bolteae (strain ATCC BAA-613 / DSM 15670 / CCUG 46953 / JCM 12243 / WAL 16351)</name>
    <name type="common">Clostridium bolteae</name>
    <dbReference type="NCBI Taxonomy" id="411902"/>
    <lineage>
        <taxon>Bacteria</taxon>
        <taxon>Bacillati</taxon>
        <taxon>Bacillota</taxon>
        <taxon>Clostridia</taxon>
        <taxon>Lachnospirales</taxon>
        <taxon>Lachnospiraceae</taxon>
        <taxon>Enterocloster</taxon>
    </lineage>
</organism>
<protein>
    <recommendedName>
        <fullName evidence="5">HTH lysR-type domain-containing protein</fullName>
    </recommendedName>
</protein>
<dbReference type="PANTHER" id="PTHR30346:SF0">
    <property type="entry name" value="HCA OPERON TRANSCRIPTIONAL ACTIVATOR HCAR"/>
    <property type="match status" value="1"/>
</dbReference>
<reference evidence="6 7" key="1">
    <citation type="submission" date="2007-08" db="EMBL/GenBank/DDBJ databases">
        <authorList>
            <person name="Fulton L."/>
            <person name="Clifton S."/>
            <person name="Fulton B."/>
            <person name="Xu J."/>
            <person name="Minx P."/>
            <person name="Pepin K.H."/>
            <person name="Johnson M."/>
            <person name="Thiruvilangam P."/>
            <person name="Bhonagiri V."/>
            <person name="Nash W.E."/>
            <person name="Mardis E.R."/>
            <person name="Wilson R.K."/>
        </authorList>
    </citation>
    <scope>NUCLEOTIDE SEQUENCE [LARGE SCALE GENOMIC DNA]</scope>
    <source>
        <strain evidence="7">ATCC BAA-613 / DSM 15670 / CCUG 46953 / JCM 12243 / WAL 16351</strain>
    </source>
</reference>
<accession>A8RZ11</accession>
<dbReference type="SUPFAM" id="SSF46785">
    <property type="entry name" value="Winged helix' DNA-binding domain"/>
    <property type="match status" value="1"/>
</dbReference>
<dbReference type="PANTHER" id="PTHR30346">
    <property type="entry name" value="TRANSCRIPTIONAL DUAL REGULATOR HCAR-RELATED"/>
    <property type="match status" value="1"/>
</dbReference>
<dbReference type="AlphaFoldDB" id="A8RZ11"/>
<dbReference type="eggNOG" id="COG0583">
    <property type="taxonomic scope" value="Bacteria"/>
</dbReference>
<evidence type="ECO:0000313" key="7">
    <source>
        <dbReference type="Proteomes" id="UP000005396"/>
    </source>
</evidence>
<dbReference type="GO" id="GO:0003677">
    <property type="term" value="F:DNA binding"/>
    <property type="evidence" value="ECO:0007669"/>
    <property type="project" value="UniProtKB-KW"/>
</dbReference>
<dbReference type="EMBL" id="ABCC02000039">
    <property type="protein sequence ID" value="EDP14746.1"/>
    <property type="molecule type" value="Genomic_DNA"/>
</dbReference>
<dbReference type="Gene3D" id="1.10.10.10">
    <property type="entry name" value="Winged helix-like DNA-binding domain superfamily/Winged helix DNA-binding domain"/>
    <property type="match status" value="1"/>
</dbReference>
<dbReference type="PROSITE" id="PS50931">
    <property type="entry name" value="HTH_LYSR"/>
    <property type="match status" value="1"/>
</dbReference>
<dbReference type="GO" id="GO:0032993">
    <property type="term" value="C:protein-DNA complex"/>
    <property type="evidence" value="ECO:0007669"/>
    <property type="project" value="TreeGrafter"/>
</dbReference>
<dbReference type="GO" id="GO:0003700">
    <property type="term" value="F:DNA-binding transcription factor activity"/>
    <property type="evidence" value="ECO:0007669"/>
    <property type="project" value="InterPro"/>
</dbReference>
<sequence>MGYNHFIIRQIVHKRGNIMNFSHLEYAMTVAECRSINKAAQRLLVSQPYLSGVLKNLEEELGCQLFKRSHNGILLTEKGIKFMDSARIILYEYEKLKQLSWDEAEQPMVISSYFVSNIMRLFLEFKKQSAKQFPDRLTEMGNQEVLESVAAGRTRLGFILCAVEKKEKYLRLARDFHCSCEELMTSIPLYVMVSREHPLYKKPSVSIKELFDYPYVHFNDVSAISYLKLVGLSDHPNRLEVDNRGQFFDAIREGQYISLSVRGKTSDGRGFCFVPISDKNLYLNLYFVTQTDYRPNKREREFIRFLRDFAALDGQTP</sequence>
<name>A8RZ11_ENTBW</name>
<evidence type="ECO:0000256" key="3">
    <source>
        <dbReference type="ARBA" id="ARBA00023125"/>
    </source>
</evidence>
<dbReference type="PaxDb" id="411902-CLOBOL_05289"/>
<feature type="domain" description="HTH lysR-type" evidence="5">
    <location>
        <begin position="19"/>
        <end position="76"/>
    </location>
</feature>
<keyword evidence="3" id="KW-0238">DNA-binding</keyword>
<evidence type="ECO:0000313" key="6">
    <source>
        <dbReference type="EMBL" id="EDP14746.1"/>
    </source>
</evidence>
<dbReference type="Gene3D" id="3.40.190.290">
    <property type="match status" value="1"/>
</dbReference>
<dbReference type="InterPro" id="IPR000847">
    <property type="entry name" value="LysR_HTH_N"/>
</dbReference>
<evidence type="ECO:0000256" key="4">
    <source>
        <dbReference type="ARBA" id="ARBA00023163"/>
    </source>
</evidence>
<dbReference type="InterPro" id="IPR036390">
    <property type="entry name" value="WH_DNA-bd_sf"/>
</dbReference>
<gene>
    <name evidence="6" type="ORF">CLOBOL_05289</name>
</gene>
<dbReference type="Pfam" id="PF03466">
    <property type="entry name" value="LysR_substrate"/>
    <property type="match status" value="1"/>
</dbReference>
<keyword evidence="4" id="KW-0804">Transcription</keyword>
<evidence type="ECO:0000259" key="5">
    <source>
        <dbReference type="PROSITE" id="PS50931"/>
    </source>
</evidence>
<evidence type="ECO:0000256" key="1">
    <source>
        <dbReference type="ARBA" id="ARBA00009437"/>
    </source>
</evidence>
<proteinExistence type="inferred from homology"/>